<evidence type="ECO:0000256" key="2">
    <source>
        <dbReference type="ARBA" id="ARBA00022692"/>
    </source>
</evidence>
<dbReference type="InterPro" id="IPR052337">
    <property type="entry name" value="SAT4-like"/>
</dbReference>
<feature type="transmembrane region" description="Helical" evidence="6">
    <location>
        <begin position="137"/>
        <end position="160"/>
    </location>
</feature>
<dbReference type="RefSeq" id="XP_051361401.1">
    <property type="nucleotide sequence ID" value="XM_051507444.1"/>
</dbReference>
<dbReference type="PANTHER" id="PTHR33048:SF47">
    <property type="entry name" value="INTEGRAL MEMBRANE PROTEIN-RELATED"/>
    <property type="match status" value="1"/>
</dbReference>
<evidence type="ECO:0000259" key="7">
    <source>
        <dbReference type="Pfam" id="PF20684"/>
    </source>
</evidence>
<keyword evidence="3 6" id="KW-1133">Transmembrane helix</keyword>
<gene>
    <name evidence="8" type="ORF">J7T54_000185</name>
</gene>
<sequence>MKPCGRTRIIACSVSCATVAMLFIAEENLYLGTMFTVKLSILATYNLIVSSRIFRRCSYLVGLTTLLWCIAALIVTNVQCKPLRKLWGAHSDGGWCIAQRPFHLAMTDAHIVGTLTTLGLALPVMLWLNLSDRKKRLLMVAFGLGGIQDTCAIGIIRFVYTICQPVRSTEGATLFILSVLSTIQVTLGLLCASLPTYVYFFSGFDWPFHASDMSVKITGGKTRGPRRSGIVVMDEVAMTRHENVNGAWRRVLNDDEEDEKALMPSRQAISARERRHGQGECRPLQWLVHRQVFPLGRDDIATSYAPPLPSIDHFLKSDPGLNSAMRPIDDVDWWLPGDKPVSRI</sequence>
<organism evidence="8 9">
    <name type="scientific">Emericellopsis cladophorae</name>
    <dbReference type="NCBI Taxonomy" id="2686198"/>
    <lineage>
        <taxon>Eukaryota</taxon>
        <taxon>Fungi</taxon>
        <taxon>Dikarya</taxon>
        <taxon>Ascomycota</taxon>
        <taxon>Pezizomycotina</taxon>
        <taxon>Sordariomycetes</taxon>
        <taxon>Hypocreomycetidae</taxon>
        <taxon>Hypocreales</taxon>
        <taxon>Bionectriaceae</taxon>
        <taxon>Emericellopsis</taxon>
    </lineage>
</organism>
<evidence type="ECO:0000256" key="6">
    <source>
        <dbReference type="SAM" id="Phobius"/>
    </source>
</evidence>
<keyword evidence="2 6" id="KW-0812">Transmembrane</keyword>
<evidence type="ECO:0000256" key="1">
    <source>
        <dbReference type="ARBA" id="ARBA00004141"/>
    </source>
</evidence>
<evidence type="ECO:0000256" key="4">
    <source>
        <dbReference type="ARBA" id="ARBA00023136"/>
    </source>
</evidence>
<feature type="transmembrane region" description="Helical" evidence="6">
    <location>
        <begin position="30"/>
        <end position="48"/>
    </location>
</feature>
<feature type="transmembrane region" description="Helical" evidence="6">
    <location>
        <begin position="172"/>
        <end position="200"/>
    </location>
</feature>
<protein>
    <submittedName>
        <fullName evidence="8">Integral membrane</fullName>
    </submittedName>
</protein>
<dbReference type="GeneID" id="75826706"/>
<evidence type="ECO:0000256" key="3">
    <source>
        <dbReference type="ARBA" id="ARBA00022989"/>
    </source>
</evidence>
<evidence type="ECO:0000313" key="8">
    <source>
        <dbReference type="EMBL" id="KAI6780545.1"/>
    </source>
</evidence>
<evidence type="ECO:0000256" key="5">
    <source>
        <dbReference type="ARBA" id="ARBA00038359"/>
    </source>
</evidence>
<reference evidence="8" key="2">
    <citation type="submission" date="2022-07" db="EMBL/GenBank/DDBJ databases">
        <authorList>
            <person name="Goncalves M.F.M."/>
            <person name="Hilario S."/>
            <person name="Van De Peer Y."/>
            <person name="Esteves A.C."/>
            <person name="Alves A."/>
        </authorList>
    </citation>
    <scope>NUCLEOTIDE SEQUENCE</scope>
    <source>
        <strain evidence="8">MUM 19.33</strain>
    </source>
</reference>
<dbReference type="Pfam" id="PF20684">
    <property type="entry name" value="Fung_rhodopsin"/>
    <property type="match status" value="1"/>
</dbReference>
<feature type="transmembrane region" description="Helical" evidence="6">
    <location>
        <begin position="7"/>
        <end position="24"/>
    </location>
</feature>
<comment type="caution">
    <text evidence="8">The sequence shown here is derived from an EMBL/GenBank/DDBJ whole genome shotgun (WGS) entry which is preliminary data.</text>
</comment>
<reference evidence="8" key="1">
    <citation type="journal article" date="2021" name="J Fungi (Basel)">
        <title>Genomic and Metabolomic Analyses of the Marine Fungus Emericellopsis cladophorae: Insights into Saltwater Adaptability Mechanisms and Its Biosynthetic Potential.</title>
        <authorList>
            <person name="Goncalves M.F.M."/>
            <person name="Hilario S."/>
            <person name="Van de Peer Y."/>
            <person name="Esteves A.C."/>
            <person name="Alves A."/>
        </authorList>
    </citation>
    <scope>NUCLEOTIDE SEQUENCE</scope>
    <source>
        <strain evidence="8">MUM 19.33</strain>
    </source>
</reference>
<dbReference type="Proteomes" id="UP001055219">
    <property type="component" value="Unassembled WGS sequence"/>
</dbReference>
<comment type="similarity">
    <text evidence="5">Belongs to the SAT4 family.</text>
</comment>
<dbReference type="PANTHER" id="PTHR33048">
    <property type="entry name" value="PTH11-LIKE INTEGRAL MEMBRANE PROTEIN (AFU_ORTHOLOGUE AFUA_5G11245)"/>
    <property type="match status" value="1"/>
</dbReference>
<dbReference type="EMBL" id="JAGIXG020000031">
    <property type="protein sequence ID" value="KAI6780545.1"/>
    <property type="molecule type" value="Genomic_DNA"/>
</dbReference>
<proteinExistence type="inferred from homology"/>
<dbReference type="InterPro" id="IPR049326">
    <property type="entry name" value="Rhodopsin_dom_fungi"/>
</dbReference>
<keyword evidence="4 6" id="KW-0472">Membrane</keyword>
<dbReference type="OrthoDB" id="5278984at2759"/>
<dbReference type="AlphaFoldDB" id="A0A9Q0BDH1"/>
<dbReference type="GO" id="GO:0016020">
    <property type="term" value="C:membrane"/>
    <property type="evidence" value="ECO:0007669"/>
    <property type="project" value="UniProtKB-SubCell"/>
</dbReference>
<name>A0A9Q0BDH1_9HYPO</name>
<feature type="transmembrane region" description="Helical" evidence="6">
    <location>
        <begin position="60"/>
        <end position="78"/>
    </location>
</feature>
<accession>A0A9Q0BDH1</accession>
<evidence type="ECO:0000313" key="9">
    <source>
        <dbReference type="Proteomes" id="UP001055219"/>
    </source>
</evidence>
<feature type="transmembrane region" description="Helical" evidence="6">
    <location>
        <begin position="109"/>
        <end position="130"/>
    </location>
</feature>
<comment type="subcellular location">
    <subcellularLocation>
        <location evidence="1">Membrane</location>
        <topology evidence="1">Multi-pass membrane protein</topology>
    </subcellularLocation>
</comment>
<keyword evidence="9" id="KW-1185">Reference proteome</keyword>
<feature type="domain" description="Rhodopsin" evidence="7">
    <location>
        <begin position="19"/>
        <end position="197"/>
    </location>
</feature>